<keyword evidence="1" id="KW-0862">Zinc</keyword>
<feature type="compositionally biased region" description="Polar residues" evidence="2">
    <location>
        <begin position="90"/>
        <end position="112"/>
    </location>
</feature>
<accession>A0A4Y7TMV0</accession>
<sequence length="422" mass="47201">MYTCCPACHKTFSKKPTLNTHQNSCQPYSVYQSEALRRRTEASTSQPGALPASPGLKSAHRSWRGSETRKWSTQPNLRRPAMMGEPSGSGKPSDSHQPPVTLNSDANTQSSPLSPPTSDVPMTDDFDVPVSDSDFPWPEQTTAALHQPEPMAEPPYLPSGFVFHHRSVTACQSMYLRSTLRRHLPRVILYVRDRLTTAKSSISLWREYLHRPTFDPDPFVAPADLAKSASAHTALCGKVAEAQKEASQLEENFSWSSLLEWQATGRELKSDGELDRLVNPLPYTPQVKLPDLVGFSAQKAGRQSDNMEVEAKSPLLNDFLEAEGKVVAAIMLWSDSTRLANFGTAKLWPVYMFLGNLSKILLSDEEFLHTYKYGIVIKCIDGIERRVFPRILTYSAEYPEKQGSSRNYSRQRAVRVPAVPYP</sequence>
<dbReference type="PROSITE" id="PS50157">
    <property type="entry name" value="ZINC_FINGER_C2H2_2"/>
    <property type="match status" value="1"/>
</dbReference>
<dbReference type="AlphaFoldDB" id="A0A4Y7TMV0"/>
<dbReference type="Proteomes" id="UP000298030">
    <property type="component" value="Unassembled WGS sequence"/>
</dbReference>
<feature type="region of interest" description="Disordered" evidence="2">
    <location>
        <begin position="36"/>
        <end position="138"/>
    </location>
</feature>
<protein>
    <recommendedName>
        <fullName evidence="3">C2H2-type domain-containing protein</fullName>
    </recommendedName>
</protein>
<keyword evidence="5" id="KW-1185">Reference proteome</keyword>
<keyword evidence="1" id="KW-0863">Zinc-finger</keyword>
<dbReference type="EMBL" id="QPFP01000008">
    <property type="protein sequence ID" value="TEB34882.1"/>
    <property type="molecule type" value="Genomic_DNA"/>
</dbReference>
<gene>
    <name evidence="4" type="ORF">FA13DRAFT_1707097</name>
</gene>
<organism evidence="4 5">
    <name type="scientific">Coprinellus micaceus</name>
    <name type="common">Glistening ink-cap mushroom</name>
    <name type="synonym">Coprinus micaceus</name>
    <dbReference type="NCBI Taxonomy" id="71717"/>
    <lineage>
        <taxon>Eukaryota</taxon>
        <taxon>Fungi</taxon>
        <taxon>Dikarya</taxon>
        <taxon>Basidiomycota</taxon>
        <taxon>Agaricomycotina</taxon>
        <taxon>Agaricomycetes</taxon>
        <taxon>Agaricomycetidae</taxon>
        <taxon>Agaricales</taxon>
        <taxon>Agaricineae</taxon>
        <taxon>Psathyrellaceae</taxon>
        <taxon>Coprinellus</taxon>
    </lineage>
</organism>
<comment type="caution">
    <text evidence="4">The sequence shown here is derived from an EMBL/GenBank/DDBJ whole genome shotgun (WGS) entry which is preliminary data.</text>
</comment>
<reference evidence="4 5" key="1">
    <citation type="journal article" date="2019" name="Nat. Ecol. Evol.">
        <title>Megaphylogeny resolves global patterns of mushroom evolution.</title>
        <authorList>
            <person name="Varga T."/>
            <person name="Krizsan K."/>
            <person name="Foldi C."/>
            <person name="Dima B."/>
            <person name="Sanchez-Garcia M."/>
            <person name="Sanchez-Ramirez S."/>
            <person name="Szollosi G.J."/>
            <person name="Szarkandi J.G."/>
            <person name="Papp V."/>
            <person name="Albert L."/>
            <person name="Andreopoulos W."/>
            <person name="Angelini C."/>
            <person name="Antonin V."/>
            <person name="Barry K.W."/>
            <person name="Bougher N.L."/>
            <person name="Buchanan P."/>
            <person name="Buyck B."/>
            <person name="Bense V."/>
            <person name="Catcheside P."/>
            <person name="Chovatia M."/>
            <person name="Cooper J."/>
            <person name="Damon W."/>
            <person name="Desjardin D."/>
            <person name="Finy P."/>
            <person name="Geml J."/>
            <person name="Haridas S."/>
            <person name="Hughes K."/>
            <person name="Justo A."/>
            <person name="Karasinski D."/>
            <person name="Kautmanova I."/>
            <person name="Kiss B."/>
            <person name="Kocsube S."/>
            <person name="Kotiranta H."/>
            <person name="LaButti K.M."/>
            <person name="Lechner B.E."/>
            <person name="Liimatainen K."/>
            <person name="Lipzen A."/>
            <person name="Lukacs Z."/>
            <person name="Mihaltcheva S."/>
            <person name="Morgado L.N."/>
            <person name="Niskanen T."/>
            <person name="Noordeloos M.E."/>
            <person name="Ohm R.A."/>
            <person name="Ortiz-Santana B."/>
            <person name="Ovrebo C."/>
            <person name="Racz N."/>
            <person name="Riley R."/>
            <person name="Savchenko A."/>
            <person name="Shiryaev A."/>
            <person name="Soop K."/>
            <person name="Spirin V."/>
            <person name="Szebenyi C."/>
            <person name="Tomsovsky M."/>
            <person name="Tulloss R.E."/>
            <person name="Uehling J."/>
            <person name="Grigoriev I.V."/>
            <person name="Vagvolgyi C."/>
            <person name="Papp T."/>
            <person name="Martin F.M."/>
            <person name="Miettinen O."/>
            <person name="Hibbett D.S."/>
            <person name="Nagy L.G."/>
        </authorList>
    </citation>
    <scope>NUCLEOTIDE SEQUENCE [LARGE SCALE GENOMIC DNA]</scope>
    <source>
        <strain evidence="4 5">FP101781</strain>
    </source>
</reference>
<proteinExistence type="predicted"/>
<feature type="domain" description="C2H2-type" evidence="3">
    <location>
        <begin position="2"/>
        <end position="36"/>
    </location>
</feature>
<dbReference type="InterPro" id="IPR013087">
    <property type="entry name" value="Znf_C2H2_type"/>
</dbReference>
<evidence type="ECO:0000313" key="5">
    <source>
        <dbReference type="Proteomes" id="UP000298030"/>
    </source>
</evidence>
<dbReference type="STRING" id="71717.A0A4Y7TMV0"/>
<dbReference type="GO" id="GO:0008270">
    <property type="term" value="F:zinc ion binding"/>
    <property type="evidence" value="ECO:0007669"/>
    <property type="project" value="UniProtKB-KW"/>
</dbReference>
<evidence type="ECO:0000256" key="1">
    <source>
        <dbReference type="PROSITE-ProRule" id="PRU00042"/>
    </source>
</evidence>
<evidence type="ECO:0000259" key="3">
    <source>
        <dbReference type="PROSITE" id="PS50157"/>
    </source>
</evidence>
<keyword evidence="1" id="KW-0479">Metal-binding</keyword>
<evidence type="ECO:0000313" key="4">
    <source>
        <dbReference type="EMBL" id="TEB34882.1"/>
    </source>
</evidence>
<name>A0A4Y7TMV0_COPMI</name>
<evidence type="ECO:0000256" key="2">
    <source>
        <dbReference type="SAM" id="MobiDB-lite"/>
    </source>
</evidence>